<comment type="similarity">
    <text evidence="5">Belongs to the PRA1 family.</text>
</comment>
<keyword evidence="7" id="KW-1185">Reference proteome</keyword>
<accession>A0A0E9N855</accession>
<keyword evidence="3 5" id="KW-1133">Transmembrane helix</keyword>
<dbReference type="RefSeq" id="XP_019025531.1">
    <property type="nucleotide sequence ID" value="XM_019165885.1"/>
</dbReference>
<dbReference type="PANTHER" id="PTHR19317">
    <property type="entry name" value="PRENYLATED RAB ACCEPTOR 1-RELATED"/>
    <property type="match status" value="1"/>
</dbReference>
<dbReference type="Proteomes" id="UP000033140">
    <property type="component" value="Unassembled WGS sequence"/>
</dbReference>
<dbReference type="EMBL" id="BACD03000001">
    <property type="protein sequence ID" value="GAO45876.1"/>
    <property type="molecule type" value="Genomic_DNA"/>
</dbReference>
<dbReference type="GO" id="GO:0016020">
    <property type="term" value="C:membrane"/>
    <property type="evidence" value="ECO:0007669"/>
    <property type="project" value="UniProtKB-SubCell"/>
</dbReference>
<dbReference type="OMA" id="PWTVFFN"/>
<reference evidence="6 7" key="3">
    <citation type="journal article" date="2015" name="Genome Announc.">
        <title>Draft Genome Sequence of the Archiascomycetous Yeast Saitoella complicata.</title>
        <authorList>
            <person name="Yamauchi K."/>
            <person name="Kondo S."/>
            <person name="Hamamoto M."/>
            <person name="Takahashi Y."/>
            <person name="Ogura Y."/>
            <person name="Hayashi T."/>
            <person name="Nishida H."/>
        </authorList>
    </citation>
    <scope>NUCLEOTIDE SEQUENCE [LARGE SCALE GENOMIC DNA]</scope>
    <source>
        <strain evidence="6 7">NRRL Y-17804</strain>
    </source>
</reference>
<dbReference type="InterPro" id="IPR004895">
    <property type="entry name" value="Prenylated_rab_accept_PRA1"/>
</dbReference>
<proteinExistence type="inferred from homology"/>
<dbReference type="Pfam" id="PF03208">
    <property type="entry name" value="PRA1"/>
    <property type="match status" value="1"/>
</dbReference>
<dbReference type="AlphaFoldDB" id="A0A0E9N855"/>
<evidence type="ECO:0000313" key="6">
    <source>
        <dbReference type="EMBL" id="GAO45876.1"/>
    </source>
</evidence>
<feature type="transmembrane region" description="Helical" evidence="5">
    <location>
        <begin position="119"/>
        <end position="144"/>
    </location>
</feature>
<dbReference type="PANTHER" id="PTHR19317:SF0">
    <property type="entry name" value="PRENYLATED RAB ACCEPTOR PROTEIN 1"/>
    <property type="match status" value="1"/>
</dbReference>
<organism evidence="6 7">
    <name type="scientific">Saitoella complicata (strain BCRC 22490 / CBS 7301 / JCM 7358 / NBRC 10748 / NRRL Y-17804)</name>
    <dbReference type="NCBI Taxonomy" id="698492"/>
    <lineage>
        <taxon>Eukaryota</taxon>
        <taxon>Fungi</taxon>
        <taxon>Dikarya</taxon>
        <taxon>Ascomycota</taxon>
        <taxon>Taphrinomycotina</taxon>
        <taxon>Taphrinomycotina incertae sedis</taxon>
        <taxon>Saitoella</taxon>
    </lineage>
</organism>
<evidence type="ECO:0000313" key="7">
    <source>
        <dbReference type="Proteomes" id="UP000033140"/>
    </source>
</evidence>
<keyword evidence="2 5" id="KW-0812">Transmembrane</keyword>
<keyword evidence="4 5" id="KW-0472">Membrane</keyword>
<comment type="subcellular location">
    <subcellularLocation>
        <location evidence="1 5">Membrane</location>
        <topology evidence="1 5">Multi-pass membrane protein</topology>
    </subcellularLocation>
</comment>
<evidence type="ECO:0000256" key="4">
    <source>
        <dbReference type="ARBA" id="ARBA00023136"/>
    </source>
</evidence>
<dbReference type="STRING" id="698492.A0A0E9N855"/>
<reference evidence="6 7" key="2">
    <citation type="journal article" date="2014" name="J. Gen. Appl. Microbiol.">
        <title>The early diverging ascomycetous budding yeast Saitoella complicata has three histone deacetylases belonging to the Clr6, Hos2, and Rpd3 lineages.</title>
        <authorList>
            <person name="Nishida H."/>
            <person name="Matsumoto T."/>
            <person name="Kondo S."/>
            <person name="Hamamoto M."/>
            <person name="Yoshikawa H."/>
        </authorList>
    </citation>
    <scope>NUCLEOTIDE SEQUENCE [LARGE SCALE GENOMIC DNA]</scope>
    <source>
        <strain evidence="6 7">NRRL Y-17804</strain>
    </source>
</reference>
<name>A0A0E9N855_SAICN</name>
<evidence type="ECO:0000256" key="1">
    <source>
        <dbReference type="ARBA" id="ARBA00004141"/>
    </source>
</evidence>
<dbReference type="OrthoDB" id="63113at2759"/>
<sequence length="171" mass="18912">MAQVIPMIRERLSGMNFNVPERFRSERFANLRPLNEFFDIRRVSKPAHFGDVTQRVNYNLSRFSSNYAVIFAMLCFYSLISNPLLLFVIGLVVGGMFLIGKLNGEALSIGPVHATTSQLYTGLLVVAVPLGFLASPISTVFWLLGASAVTILGHASFLEPPVESAFEEQQV</sequence>
<comment type="caution">
    <text evidence="6">The sequence shown here is derived from an EMBL/GenBank/DDBJ whole genome shotgun (WGS) entry which is preliminary data.</text>
</comment>
<gene>
    <name evidence="6" type="ORF">G7K_0122-t1</name>
</gene>
<feature type="transmembrane region" description="Helical" evidence="5">
    <location>
        <begin position="67"/>
        <end position="99"/>
    </location>
</feature>
<evidence type="ECO:0000256" key="5">
    <source>
        <dbReference type="RuleBase" id="RU363107"/>
    </source>
</evidence>
<protein>
    <recommendedName>
        <fullName evidence="5">PRA1 family protein</fullName>
    </recommendedName>
</protein>
<evidence type="ECO:0000256" key="2">
    <source>
        <dbReference type="ARBA" id="ARBA00022692"/>
    </source>
</evidence>
<reference evidence="6 7" key="1">
    <citation type="journal article" date="2011" name="J. Gen. Appl. Microbiol.">
        <title>Draft genome sequencing of the enigmatic yeast Saitoella complicata.</title>
        <authorList>
            <person name="Nishida H."/>
            <person name="Hamamoto M."/>
            <person name="Sugiyama J."/>
        </authorList>
    </citation>
    <scope>NUCLEOTIDE SEQUENCE [LARGE SCALE GENOMIC DNA]</scope>
    <source>
        <strain evidence="6 7">NRRL Y-17804</strain>
    </source>
</reference>
<dbReference type="GO" id="GO:0005794">
    <property type="term" value="C:Golgi apparatus"/>
    <property type="evidence" value="ECO:0007669"/>
    <property type="project" value="TreeGrafter"/>
</dbReference>
<evidence type="ECO:0000256" key="3">
    <source>
        <dbReference type="ARBA" id="ARBA00022989"/>
    </source>
</evidence>